<evidence type="ECO:0000256" key="2">
    <source>
        <dbReference type="ARBA" id="ARBA00011903"/>
    </source>
</evidence>
<dbReference type="NCBIfam" id="TIGR01007">
    <property type="entry name" value="eps_fam"/>
    <property type="match status" value="1"/>
</dbReference>
<dbReference type="InterPro" id="IPR027417">
    <property type="entry name" value="P-loop_NTPase"/>
</dbReference>
<dbReference type="Gene3D" id="3.40.50.300">
    <property type="entry name" value="P-loop containing nucleotide triphosphate hydrolases"/>
    <property type="match status" value="1"/>
</dbReference>
<evidence type="ECO:0000313" key="11">
    <source>
        <dbReference type="Proteomes" id="UP000219897"/>
    </source>
</evidence>
<dbReference type="SUPFAM" id="SSF52540">
    <property type="entry name" value="P-loop containing nucleoside triphosphate hydrolases"/>
    <property type="match status" value="1"/>
</dbReference>
<dbReference type="InterPro" id="IPR025669">
    <property type="entry name" value="AAA_dom"/>
</dbReference>
<reference evidence="10 11" key="1">
    <citation type="submission" date="2017-09" db="EMBL/GenBank/DDBJ databases">
        <title>Large-scale bioinformatics analysis of Bacillus genomes uncovers conserved roles of natural products in bacterial physiology.</title>
        <authorList>
            <consortium name="Agbiome Team Llc"/>
            <person name="Bleich R.M."/>
            <person name="Kirk G.J."/>
            <person name="Santa Maria K.C."/>
            <person name="Allen S.E."/>
            <person name="Farag S."/>
            <person name="Shank E.A."/>
            <person name="Bowers A."/>
        </authorList>
    </citation>
    <scope>NUCLEOTIDE SEQUENCE [LARGE SCALE GENOMIC DNA]</scope>
    <source>
        <strain evidence="10 11">AFS005140</strain>
    </source>
</reference>
<proteinExistence type="inferred from homology"/>
<comment type="similarity">
    <text evidence="1">Belongs to the CpsD/CapB family.</text>
</comment>
<gene>
    <name evidence="10" type="ORF">CN495_20260</name>
</gene>
<evidence type="ECO:0000259" key="9">
    <source>
        <dbReference type="Pfam" id="PF13614"/>
    </source>
</evidence>
<dbReference type="PANTHER" id="PTHR32309">
    <property type="entry name" value="TYROSINE-PROTEIN KINASE"/>
    <property type="match status" value="1"/>
</dbReference>
<keyword evidence="3" id="KW-0808">Transferase</keyword>
<evidence type="ECO:0000256" key="6">
    <source>
        <dbReference type="ARBA" id="ARBA00022840"/>
    </source>
</evidence>
<dbReference type="GO" id="GO:0005524">
    <property type="term" value="F:ATP binding"/>
    <property type="evidence" value="ECO:0007669"/>
    <property type="project" value="UniProtKB-KW"/>
</dbReference>
<dbReference type="PANTHER" id="PTHR32309:SF13">
    <property type="entry name" value="FERRIC ENTEROBACTIN TRANSPORT PROTEIN FEPE"/>
    <property type="match status" value="1"/>
</dbReference>
<protein>
    <recommendedName>
        <fullName evidence="2">non-specific protein-tyrosine kinase</fullName>
        <ecNumber evidence="2">2.7.10.2</ecNumber>
    </recommendedName>
</protein>
<dbReference type="EMBL" id="NTYF01000075">
    <property type="protein sequence ID" value="PER50997.1"/>
    <property type="molecule type" value="Genomic_DNA"/>
</dbReference>
<evidence type="ECO:0000256" key="1">
    <source>
        <dbReference type="ARBA" id="ARBA00007316"/>
    </source>
</evidence>
<organism evidence="10 11">
    <name type="scientific">Bacillus thuringiensis</name>
    <dbReference type="NCBI Taxonomy" id="1428"/>
    <lineage>
        <taxon>Bacteria</taxon>
        <taxon>Bacillati</taxon>
        <taxon>Bacillota</taxon>
        <taxon>Bacilli</taxon>
        <taxon>Bacillales</taxon>
        <taxon>Bacillaceae</taxon>
        <taxon>Bacillus</taxon>
        <taxon>Bacillus cereus group</taxon>
    </lineage>
</organism>
<comment type="catalytic activity">
    <reaction evidence="8">
        <text>L-tyrosyl-[protein] + ATP = O-phospho-L-tyrosyl-[protein] + ADP + H(+)</text>
        <dbReference type="Rhea" id="RHEA:10596"/>
        <dbReference type="Rhea" id="RHEA-COMP:10136"/>
        <dbReference type="Rhea" id="RHEA-COMP:20101"/>
        <dbReference type="ChEBI" id="CHEBI:15378"/>
        <dbReference type="ChEBI" id="CHEBI:30616"/>
        <dbReference type="ChEBI" id="CHEBI:46858"/>
        <dbReference type="ChEBI" id="CHEBI:61978"/>
        <dbReference type="ChEBI" id="CHEBI:456216"/>
        <dbReference type="EC" id="2.7.10.2"/>
    </reaction>
</comment>
<keyword evidence="7" id="KW-0829">Tyrosine-protein kinase</keyword>
<keyword evidence="6" id="KW-0067">ATP-binding</keyword>
<keyword evidence="5" id="KW-0418">Kinase</keyword>
<dbReference type="Pfam" id="PF13614">
    <property type="entry name" value="AAA_31"/>
    <property type="match status" value="1"/>
</dbReference>
<evidence type="ECO:0000256" key="5">
    <source>
        <dbReference type="ARBA" id="ARBA00022777"/>
    </source>
</evidence>
<evidence type="ECO:0000313" key="10">
    <source>
        <dbReference type="EMBL" id="PER50997.1"/>
    </source>
</evidence>
<dbReference type="InterPro" id="IPR005702">
    <property type="entry name" value="Wzc-like_C"/>
</dbReference>
<name>A0ABD6S253_BACTU</name>
<evidence type="ECO:0000256" key="7">
    <source>
        <dbReference type="ARBA" id="ARBA00023137"/>
    </source>
</evidence>
<keyword evidence="4" id="KW-0547">Nucleotide-binding</keyword>
<accession>A0ABD6S253</accession>
<evidence type="ECO:0000256" key="4">
    <source>
        <dbReference type="ARBA" id="ARBA00022741"/>
    </source>
</evidence>
<dbReference type="GO" id="GO:0004715">
    <property type="term" value="F:non-membrane spanning protein tyrosine kinase activity"/>
    <property type="evidence" value="ECO:0007669"/>
    <property type="project" value="UniProtKB-EC"/>
</dbReference>
<dbReference type="RefSeq" id="WP_098222973.1">
    <property type="nucleotide sequence ID" value="NZ_NTVJ01000094.1"/>
</dbReference>
<dbReference type="EC" id="2.7.10.2" evidence="2"/>
<sequence>MLKKSKENVLLNKSSKVLDFTKEKFHQIQTSLQFSRTLDNKSLKTITVTSANKGEGKSYCVWNLGKSFAANNRRVLLVDGDLYKGTLSKQLKVFYQSGLSEILISDTHPMERIIETKQSNLFILPSGVLPPNPIELINSNRMQEIINLLEEEFDMVIFDTPPVVLLSDSIIMGSMCDGVIVVIRSGTTNKKNLEIAMELLKKANTHVIGTILNGKSYSRNEMNSYTYY</sequence>
<evidence type="ECO:0000256" key="8">
    <source>
        <dbReference type="ARBA" id="ARBA00051245"/>
    </source>
</evidence>
<feature type="domain" description="AAA" evidence="9">
    <location>
        <begin position="44"/>
        <end position="201"/>
    </location>
</feature>
<dbReference type="Proteomes" id="UP000219897">
    <property type="component" value="Unassembled WGS sequence"/>
</dbReference>
<comment type="caution">
    <text evidence="10">The sequence shown here is derived from an EMBL/GenBank/DDBJ whole genome shotgun (WGS) entry which is preliminary data.</text>
</comment>
<dbReference type="AlphaFoldDB" id="A0ABD6S253"/>
<dbReference type="CDD" id="cd05387">
    <property type="entry name" value="BY-kinase"/>
    <property type="match status" value="1"/>
</dbReference>
<dbReference type="InterPro" id="IPR050445">
    <property type="entry name" value="Bact_polysacc_biosynth/exp"/>
</dbReference>
<evidence type="ECO:0000256" key="3">
    <source>
        <dbReference type="ARBA" id="ARBA00022679"/>
    </source>
</evidence>